<comment type="subcellular location">
    <subcellularLocation>
        <location evidence="1">Secreted</location>
    </subcellularLocation>
</comment>
<feature type="domain" description="Single" evidence="4">
    <location>
        <begin position="37"/>
        <end position="105"/>
    </location>
</feature>
<dbReference type="RefSeq" id="XP_030382903.1">
    <property type="nucleotide sequence ID" value="XM_030527043.1"/>
</dbReference>
<dbReference type="Pfam" id="PF15430">
    <property type="entry name" value="SVWC"/>
    <property type="match status" value="1"/>
</dbReference>
<dbReference type="SMART" id="SM01318">
    <property type="entry name" value="SVWC"/>
    <property type="match status" value="1"/>
</dbReference>
<dbReference type="Proteomes" id="UP000504634">
    <property type="component" value="Unplaced"/>
</dbReference>
<gene>
    <name evidence="6" type="primary">LOC115630472</name>
</gene>
<evidence type="ECO:0000313" key="5">
    <source>
        <dbReference type="Proteomes" id="UP000504634"/>
    </source>
</evidence>
<feature type="chain" id="PRO_5027045024" evidence="3">
    <location>
        <begin position="22"/>
        <end position="106"/>
    </location>
</feature>
<keyword evidence="5" id="KW-1185">Reference proteome</keyword>
<dbReference type="AlphaFoldDB" id="A0A6J2U5V5"/>
<keyword evidence="2" id="KW-0964">Secreted</keyword>
<organism evidence="5 6">
    <name type="scientific">Drosophila lebanonensis</name>
    <name type="common">Fruit fly</name>
    <name type="synonym">Scaptodrosophila lebanonensis</name>
    <dbReference type="NCBI Taxonomy" id="7225"/>
    <lineage>
        <taxon>Eukaryota</taxon>
        <taxon>Metazoa</taxon>
        <taxon>Ecdysozoa</taxon>
        <taxon>Arthropoda</taxon>
        <taxon>Hexapoda</taxon>
        <taxon>Insecta</taxon>
        <taxon>Pterygota</taxon>
        <taxon>Neoptera</taxon>
        <taxon>Endopterygota</taxon>
        <taxon>Diptera</taxon>
        <taxon>Brachycera</taxon>
        <taxon>Muscomorpha</taxon>
        <taxon>Ephydroidea</taxon>
        <taxon>Drosophilidae</taxon>
        <taxon>Scaptodrosophila</taxon>
    </lineage>
</organism>
<dbReference type="PANTHER" id="PTHR39957:SF1">
    <property type="entry name" value="AT09846P1-RELATED"/>
    <property type="match status" value="1"/>
</dbReference>
<feature type="signal peptide" evidence="3">
    <location>
        <begin position="1"/>
        <end position="21"/>
    </location>
</feature>
<proteinExistence type="predicted"/>
<reference evidence="6" key="1">
    <citation type="submission" date="2025-08" db="UniProtKB">
        <authorList>
            <consortium name="RefSeq"/>
        </authorList>
    </citation>
    <scope>IDENTIFICATION</scope>
    <source>
        <strain evidence="6">11010-0011.00</strain>
        <tissue evidence="6">Whole body</tissue>
    </source>
</reference>
<dbReference type="PANTHER" id="PTHR39957">
    <property type="entry name" value="AT09846P1-RELATED"/>
    <property type="match status" value="1"/>
</dbReference>
<protein>
    <submittedName>
        <fullName evidence="6">Venom toxin OcyC11 isoform X1</fullName>
    </submittedName>
</protein>
<dbReference type="GO" id="GO:0005576">
    <property type="term" value="C:extracellular region"/>
    <property type="evidence" value="ECO:0007669"/>
    <property type="project" value="UniProtKB-SubCell"/>
</dbReference>
<evidence type="ECO:0000256" key="2">
    <source>
        <dbReference type="ARBA" id="ARBA00022525"/>
    </source>
</evidence>
<dbReference type="InterPro" id="IPR053308">
    <property type="entry name" value="Vago-like"/>
</dbReference>
<evidence type="ECO:0000256" key="3">
    <source>
        <dbReference type="SAM" id="SignalP"/>
    </source>
</evidence>
<keyword evidence="3" id="KW-0732">Signal</keyword>
<evidence type="ECO:0000256" key="1">
    <source>
        <dbReference type="ARBA" id="ARBA00004613"/>
    </source>
</evidence>
<dbReference type="OrthoDB" id="7901229at2759"/>
<dbReference type="InterPro" id="IPR029277">
    <property type="entry name" value="SVWC_dom"/>
</dbReference>
<name>A0A6J2U5V5_DROLE</name>
<evidence type="ECO:0000259" key="4">
    <source>
        <dbReference type="SMART" id="SM01318"/>
    </source>
</evidence>
<dbReference type="GeneID" id="115630472"/>
<accession>A0A6J2U5V5</accession>
<evidence type="ECO:0000313" key="6">
    <source>
        <dbReference type="RefSeq" id="XP_030382903.1"/>
    </source>
</evidence>
<sequence length="106" mass="11826">MYFRLLSIIIIAASLLVIGQAAEWWGDYRDKKFPGKCVITPSIILNSGVRIKDPNHDCRQIVCGLNGLALVQGCGVHTLSPPCYFGDYVNLDLDYPMCCERMVLCD</sequence>